<feature type="transmembrane region" description="Helical" evidence="3">
    <location>
        <begin position="53"/>
        <end position="74"/>
    </location>
</feature>
<evidence type="ECO:0000256" key="3">
    <source>
        <dbReference type="SAM" id="Phobius"/>
    </source>
</evidence>
<dbReference type="PROSITE" id="PS51186">
    <property type="entry name" value="GNAT"/>
    <property type="match status" value="1"/>
</dbReference>
<evidence type="ECO:0000256" key="2">
    <source>
        <dbReference type="ARBA" id="ARBA00023315"/>
    </source>
</evidence>
<dbReference type="EMBL" id="PXYW01000011">
    <property type="protein sequence ID" value="PSR34179.1"/>
    <property type="molecule type" value="Genomic_DNA"/>
</dbReference>
<evidence type="ECO:0000256" key="1">
    <source>
        <dbReference type="ARBA" id="ARBA00022679"/>
    </source>
</evidence>
<keyword evidence="2" id="KW-0012">Acyltransferase</keyword>
<name>A0A2T2XI69_9FIRM</name>
<keyword evidence="1 5" id="KW-0808">Transferase</keyword>
<keyword evidence="3" id="KW-0812">Transmembrane</keyword>
<protein>
    <submittedName>
        <fullName evidence="5">GNAT family N-acetyltransferase</fullName>
    </submittedName>
</protein>
<dbReference type="Gene3D" id="3.40.630.30">
    <property type="match status" value="1"/>
</dbReference>
<accession>A0A2T2XI69</accession>
<dbReference type="Proteomes" id="UP000242972">
    <property type="component" value="Unassembled WGS sequence"/>
</dbReference>
<dbReference type="AlphaFoldDB" id="A0A2T2XI69"/>
<feature type="domain" description="N-acetyltransferase" evidence="4">
    <location>
        <begin position="2"/>
        <end position="165"/>
    </location>
</feature>
<organism evidence="5 6">
    <name type="scientific">Sulfobacillus benefaciens</name>
    <dbReference type="NCBI Taxonomy" id="453960"/>
    <lineage>
        <taxon>Bacteria</taxon>
        <taxon>Bacillati</taxon>
        <taxon>Bacillota</taxon>
        <taxon>Clostridia</taxon>
        <taxon>Eubacteriales</taxon>
        <taxon>Clostridiales Family XVII. Incertae Sedis</taxon>
        <taxon>Sulfobacillus</taxon>
    </lineage>
</organism>
<dbReference type="GO" id="GO:0016747">
    <property type="term" value="F:acyltransferase activity, transferring groups other than amino-acyl groups"/>
    <property type="evidence" value="ECO:0007669"/>
    <property type="project" value="InterPro"/>
</dbReference>
<keyword evidence="3" id="KW-1133">Transmembrane helix</keyword>
<dbReference type="PANTHER" id="PTHR43877:SF2">
    <property type="entry name" value="AMINOALKYLPHOSPHONATE N-ACETYLTRANSFERASE-RELATED"/>
    <property type="match status" value="1"/>
</dbReference>
<proteinExistence type="predicted"/>
<dbReference type="CDD" id="cd04301">
    <property type="entry name" value="NAT_SF"/>
    <property type="match status" value="1"/>
</dbReference>
<dbReference type="InterPro" id="IPR050832">
    <property type="entry name" value="Bact_Acetyltransf"/>
</dbReference>
<reference evidence="5 6" key="1">
    <citation type="journal article" date="2014" name="BMC Genomics">
        <title>Comparison of environmental and isolate Sulfobacillus genomes reveals diverse carbon, sulfur, nitrogen, and hydrogen metabolisms.</title>
        <authorList>
            <person name="Justice N.B."/>
            <person name="Norman A."/>
            <person name="Brown C.T."/>
            <person name="Singh A."/>
            <person name="Thomas B.C."/>
            <person name="Banfield J.F."/>
        </authorList>
    </citation>
    <scope>NUCLEOTIDE SEQUENCE [LARGE SCALE GENOMIC DNA]</scope>
    <source>
        <strain evidence="5">AMDSBA4</strain>
    </source>
</reference>
<keyword evidence="3" id="KW-0472">Membrane</keyword>
<dbReference type="InterPro" id="IPR000182">
    <property type="entry name" value="GNAT_dom"/>
</dbReference>
<dbReference type="InterPro" id="IPR016181">
    <property type="entry name" value="Acyl_CoA_acyltransferase"/>
</dbReference>
<dbReference type="SUPFAM" id="SSF55729">
    <property type="entry name" value="Acyl-CoA N-acyltransferases (Nat)"/>
    <property type="match status" value="1"/>
</dbReference>
<dbReference type="Pfam" id="PF00583">
    <property type="entry name" value="Acetyltransf_1"/>
    <property type="match status" value="1"/>
</dbReference>
<evidence type="ECO:0000313" key="5">
    <source>
        <dbReference type="EMBL" id="PSR34179.1"/>
    </source>
</evidence>
<comment type="caution">
    <text evidence="5">The sequence shown here is derived from an EMBL/GenBank/DDBJ whole genome shotgun (WGS) entry which is preliminary data.</text>
</comment>
<evidence type="ECO:0000313" key="6">
    <source>
        <dbReference type="Proteomes" id="UP000242972"/>
    </source>
</evidence>
<dbReference type="PANTHER" id="PTHR43877">
    <property type="entry name" value="AMINOALKYLPHOSPHONATE N-ACETYLTRANSFERASE-RELATED-RELATED"/>
    <property type="match status" value="1"/>
</dbReference>
<gene>
    <name evidence="5" type="ORF">C7B46_06415</name>
</gene>
<sequence length="169" mass="19428">MREIRILSSNDAEDFWPLRLEALQLEPEWFGTTYDEVVTEPWEKVQERLQPGVGGMVVGAYESVLVGIVGLYIVPRHRLMHKGVIWGLYVTPRARGRNLGSQLMEELERQAIIAYPNLQQLTLSVVTTNLAARNLYRKLGYKPWGIEPGSLSWGDVLFDEEHWLKPLVR</sequence>
<evidence type="ECO:0000259" key="4">
    <source>
        <dbReference type="PROSITE" id="PS51186"/>
    </source>
</evidence>